<dbReference type="Gene3D" id="3.30.2010.10">
    <property type="entry name" value="Metalloproteases ('zincins'), catalytic domain"/>
    <property type="match status" value="1"/>
</dbReference>
<evidence type="ECO:0000313" key="2">
    <source>
        <dbReference type="EMBL" id="MCW8084046.1"/>
    </source>
</evidence>
<dbReference type="Proteomes" id="UP001526430">
    <property type="component" value="Unassembled WGS sequence"/>
</dbReference>
<dbReference type="PANTHER" id="PTHR30399:SF1">
    <property type="entry name" value="UTP PYROPHOSPHATASE"/>
    <property type="match status" value="1"/>
</dbReference>
<evidence type="ECO:0000259" key="1">
    <source>
        <dbReference type="Pfam" id="PF01863"/>
    </source>
</evidence>
<proteinExistence type="predicted"/>
<reference evidence="2 3" key="1">
    <citation type="submission" date="2022-10" db="EMBL/GenBank/DDBJ databases">
        <title>Roseococcus glaciei nov., sp. nov., isolated from glacier.</title>
        <authorList>
            <person name="Liu Q."/>
            <person name="Xin Y.-H."/>
        </authorList>
    </citation>
    <scope>NUCLEOTIDE SEQUENCE [LARGE SCALE GENOMIC DNA]</scope>
    <source>
        <strain evidence="2 3">MDT2-1-1</strain>
    </source>
</reference>
<evidence type="ECO:0000313" key="3">
    <source>
        <dbReference type="Proteomes" id="UP001526430"/>
    </source>
</evidence>
<dbReference type="InterPro" id="IPR002725">
    <property type="entry name" value="YgjP-like_metallopeptidase"/>
</dbReference>
<protein>
    <submittedName>
        <fullName evidence="2">M48 family metallopeptidase</fullName>
    </submittedName>
</protein>
<accession>A0ABT3NPF8</accession>
<dbReference type="Pfam" id="PF01863">
    <property type="entry name" value="YgjP-like"/>
    <property type="match status" value="1"/>
</dbReference>
<feature type="domain" description="YgjP-like metallopeptidase" evidence="1">
    <location>
        <begin position="31"/>
        <end position="229"/>
    </location>
</feature>
<gene>
    <name evidence="2" type="ORF">OF850_00260</name>
</gene>
<name>A0ABT3NPF8_9PROT</name>
<comment type="caution">
    <text evidence="2">The sequence shown here is derived from an EMBL/GenBank/DDBJ whole genome shotgun (WGS) entry which is preliminary data.</text>
</comment>
<dbReference type="PANTHER" id="PTHR30399">
    <property type="entry name" value="UNCHARACTERIZED PROTEIN YGJP"/>
    <property type="match status" value="1"/>
</dbReference>
<dbReference type="EMBL" id="JAPFQI010000001">
    <property type="protein sequence ID" value="MCW8084046.1"/>
    <property type="molecule type" value="Genomic_DNA"/>
</dbReference>
<sequence>MTETELVPLRRDPLLPASPCPVLWRRSARARRVSLRVDPVAGAAVVTLPRRASRAHGLRLLEEHAAWVLRQLDGLTPALELRDGATVPIGGVPHVIRHAPERTGGAFLEDGILFVTGAAEFLPRRTERFLRAEALRRIGVAAMRYAGQLGLRPKAIRLKDTRTRWGSCAPDRTLSFTWRLVMAPDWVLDYVVAHEVAHLREMNHSDRFWAVCEALTPHRAEATAWLKRHGPALMRVG</sequence>
<keyword evidence="3" id="KW-1185">Reference proteome</keyword>
<dbReference type="RefSeq" id="WP_301587661.1">
    <property type="nucleotide sequence ID" value="NZ_JAPFQI010000001.1"/>
</dbReference>
<dbReference type="InterPro" id="IPR053136">
    <property type="entry name" value="UTP_pyrophosphatase-like"/>
</dbReference>
<dbReference type="CDD" id="cd07344">
    <property type="entry name" value="M48_yhfN_like"/>
    <property type="match status" value="1"/>
</dbReference>
<organism evidence="2 3">
    <name type="scientific">Sabulicella glaciei</name>
    <dbReference type="NCBI Taxonomy" id="2984948"/>
    <lineage>
        <taxon>Bacteria</taxon>
        <taxon>Pseudomonadati</taxon>
        <taxon>Pseudomonadota</taxon>
        <taxon>Alphaproteobacteria</taxon>
        <taxon>Acetobacterales</taxon>
        <taxon>Acetobacteraceae</taxon>
        <taxon>Sabulicella</taxon>
    </lineage>
</organism>